<feature type="compositionally biased region" description="Polar residues" evidence="1">
    <location>
        <begin position="135"/>
        <end position="161"/>
    </location>
</feature>
<evidence type="ECO:0000256" key="1">
    <source>
        <dbReference type="SAM" id="MobiDB-lite"/>
    </source>
</evidence>
<evidence type="ECO:0000313" key="3">
    <source>
        <dbReference type="Proteomes" id="UP000034603"/>
    </source>
</evidence>
<comment type="caution">
    <text evidence="2">The sequence shown here is derived from an EMBL/GenBank/DDBJ whole genome shotgun (WGS) entry which is preliminary data.</text>
</comment>
<gene>
    <name evidence="2" type="ORF">US62_C0048G0001</name>
</gene>
<protein>
    <submittedName>
        <fullName evidence="2">Uncharacterized protein</fullName>
    </submittedName>
</protein>
<dbReference type="Proteomes" id="UP000034603">
    <property type="component" value="Unassembled WGS sequence"/>
</dbReference>
<name>A0A0G0HMU6_9BACT</name>
<proteinExistence type="predicted"/>
<dbReference type="AlphaFoldDB" id="A0A0G0HMU6"/>
<sequence length="161" mass="16846">MTIPEINEIPKVTEDLKPPEIGGEIPEVVEKGQMVQQQPQPIPRTTITATVTTPQPTSVPTVTIPADPAQLTSLAKGNPTNAITWFANFWLRIIKKALAIGSGIMTSQSIKIPAAGTGLPAAATPTAPQILADNSAVTSDATDQNTTPETESESSANNQPV</sequence>
<organism evidence="2 3">
    <name type="scientific">Candidatus Woesebacteria bacterium GW2011_GWA1_37_8</name>
    <dbReference type="NCBI Taxonomy" id="1618546"/>
    <lineage>
        <taxon>Bacteria</taxon>
        <taxon>Candidatus Woeseibacteriota</taxon>
    </lineage>
</organism>
<dbReference type="EMBL" id="LBTR01000048">
    <property type="protein sequence ID" value="KKQ43552.1"/>
    <property type="molecule type" value="Genomic_DNA"/>
</dbReference>
<evidence type="ECO:0000313" key="2">
    <source>
        <dbReference type="EMBL" id="KKQ43552.1"/>
    </source>
</evidence>
<accession>A0A0G0HMU6</accession>
<reference evidence="2 3" key="1">
    <citation type="journal article" date="2015" name="Nature">
        <title>rRNA introns, odd ribosomes, and small enigmatic genomes across a large radiation of phyla.</title>
        <authorList>
            <person name="Brown C.T."/>
            <person name="Hug L.A."/>
            <person name="Thomas B.C."/>
            <person name="Sharon I."/>
            <person name="Castelle C.J."/>
            <person name="Singh A."/>
            <person name="Wilkins M.J."/>
            <person name="Williams K.H."/>
            <person name="Banfield J.F."/>
        </authorList>
    </citation>
    <scope>NUCLEOTIDE SEQUENCE [LARGE SCALE GENOMIC DNA]</scope>
</reference>
<feature type="region of interest" description="Disordered" evidence="1">
    <location>
        <begin position="121"/>
        <end position="161"/>
    </location>
</feature>
<feature type="compositionally biased region" description="Low complexity" evidence="1">
    <location>
        <begin position="121"/>
        <end position="132"/>
    </location>
</feature>